<keyword evidence="4" id="KW-1185">Reference proteome</keyword>
<dbReference type="Gene3D" id="2.170.270.10">
    <property type="entry name" value="SET domain"/>
    <property type="match status" value="1"/>
</dbReference>
<feature type="region of interest" description="Disordered" evidence="1">
    <location>
        <begin position="43"/>
        <end position="78"/>
    </location>
</feature>
<protein>
    <recommendedName>
        <fullName evidence="2">SET domain-containing protein</fullName>
    </recommendedName>
</protein>
<evidence type="ECO:0000313" key="3">
    <source>
        <dbReference type="EMBL" id="VUC30025.1"/>
    </source>
</evidence>
<evidence type="ECO:0000256" key="1">
    <source>
        <dbReference type="SAM" id="MobiDB-lite"/>
    </source>
</evidence>
<sequence length="284" mass="31737">MPDNACEDPGYGLMLDEGWSPLSLLDEELADGFRLYSSTSSDTVSISAPFSDAASSDRDSTNEVDYLDDNNHSDKDTRSLAHIEDGPYSSQQLLSSSDIVETLSSRFLFENDCFEIRPYSMSGVGGFARRDLKPGEVVLLEQPILRSNYDDLFRDFHRLDGSSRNVYLQLYASDHFEPKRVTIEAIWSTNCFSINSNCQGLFAVASRFNHACAPSHNLEYRFDPTTGCMIFSVGAEPIKEGDELTISYGLGLRPIDLYRYYGFRCLCGACSGLTDEEISVNSIW</sequence>
<feature type="compositionally biased region" description="Basic and acidic residues" evidence="1">
    <location>
        <begin position="69"/>
        <end position="78"/>
    </location>
</feature>
<organism evidence="3 4">
    <name type="scientific">Bionectria ochroleuca</name>
    <name type="common">Gliocladium roseum</name>
    <dbReference type="NCBI Taxonomy" id="29856"/>
    <lineage>
        <taxon>Eukaryota</taxon>
        <taxon>Fungi</taxon>
        <taxon>Dikarya</taxon>
        <taxon>Ascomycota</taxon>
        <taxon>Pezizomycotina</taxon>
        <taxon>Sordariomycetes</taxon>
        <taxon>Hypocreomycetidae</taxon>
        <taxon>Hypocreales</taxon>
        <taxon>Bionectriaceae</taxon>
        <taxon>Clonostachys</taxon>
    </lineage>
</organism>
<proteinExistence type="predicted"/>
<feature type="domain" description="SET" evidence="2">
    <location>
        <begin position="112"/>
        <end position="249"/>
    </location>
</feature>
<dbReference type="InterPro" id="IPR001214">
    <property type="entry name" value="SET_dom"/>
</dbReference>
<dbReference type="Pfam" id="PF00856">
    <property type="entry name" value="SET"/>
    <property type="match status" value="1"/>
</dbReference>
<dbReference type="InterPro" id="IPR053185">
    <property type="entry name" value="SET_domain_protein"/>
</dbReference>
<dbReference type="PANTHER" id="PTHR47332:SF4">
    <property type="entry name" value="SET DOMAIN-CONTAINING PROTEIN 5"/>
    <property type="match status" value="1"/>
</dbReference>
<dbReference type="PROSITE" id="PS50280">
    <property type="entry name" value="SET"/>
    <property type="match status" value="1"/>
</dbReference>
<dbReference type="Proteomes" id="UP000766486">
    <property type="component" value="Unassembled WGS sequence"/>
</dbReference>
<reference evidence="3 4" key="1">
    <citation type="submission" date="2019-06" db="EMBL/GenBank/DDBJ databases">
        <authorList>
            <person name="Broberg M."/>
        </authorList>
    </citation>
    <scope>NUCLEOTIDE SEQUENCE [LARGE SCALE GENOMIC DNA]</scope>
</reference>
<accession>A0ABY6UGX4</accession>
<dbReference type="CDD" id="cd20071">
    <property type="entry name" value="SET_SMYD"/>
    <property type="match status" value="1"/>
</dbReference>
<dbReference type="InterPro" id="IPR046341">
    <property type="entry name" value="SET_dom_sf"/>
</dbReference>
<comment type="caution">
    <text evidence="3">The sequence shown here is derived from an EMBL/GenBank/DDBJ whole genome shotgun (WGS) entry which is preliminary data.</text>
</comment>
<evidence type="ECO:0000259" key="2">
    <source>
        <dbReference type="PROSITE" id="PS50280"/>
    </source>
</evidence>
<name>A0ABY6UGX4_BIOOC</name>
<dbReference type="SUPFAM" id="SSF82199">
    <property type="entry name" value="SET domain"/>
    <property type="match status" value="1"/>
</dbReference>
<dbReference type="EMBL" id="CABFNS010000813">
    <property type="protein sequence ID" value="VUC30025.1"/>
    <property type="molecule type" value="Genomic_DNA"/>
</dbReference>
<gene>
    <name evidence="3" type="ORF">CLO192961_LOCUS275474</name>
</gene>
<evidence type="ECO:0000313" key="4">
    <source>
        <dbReference type="Proteomes" id="UP000766486"/>
    </source>
</evidence>
<dbReference type="PANTHER" id="PTHR47332">
    <property type="entry name" value="SET DOMAIN-CONTAINING PROTEIN 5"/>
    <property type="match status" value="1"/>
</dbReference>